<name>A0A9D4FRE9_DREPO</name>
<evidence type="ECO:0000256" key="1">
    <source>
        <dbReference type="SAM" id="Phobius"/>
    </source>
</evidence>
<feature type="transmembrane region" description="Helical" evidence="1">
    <location>
        <begin position="243"/>
        <end position="263"/>
    </location>
</feature>
<evidence type="ECO:0000313" key="3">
    <source>
        <dbReference type="EMBL" id="KAH3800612.1"/>
    </source>
</evidence>
<proteinExistence type="predicted"/>
<dbReference type="EMBL" id="JAIWYP010000007">
    <property type="protein sequence ID" value="KAH3800612.1"/>
    <property type="molecule type" value="Genomic_DNA"/>
</dbReference>
<keyword evidence="1" id="KW-1133">Transmembrane helix</keyword>
<evidence type="ECO:0000256" key="2">
    <source>
        <dbReference type="SAM" id="SignalP"/>
    </source>
</evidence>
<keyword evidence="1" id="KW-0472">Membrane</keyword>
<dbReference type="Proteomes" id="UP000828390">
    <property type="component" value="Unassembled WGS sequence"/>
</dbReference>
<protein>
    <submittedName>
        <fullName evidence="3">Uncharacterized protein</fullName>
    </submittedName>
</protein>
<gene>
    <name evidence="3" type="ORF">DPMN_154250</name>
</gene>
<feature type="signal peptide" evidence="2">
    <location>
        <begin position="1"/>
        <end position="23"/>
    </location>
</feature>
<sequence>MVVRRKLELTVLVIVSILASAVSVKFCWYGEDNKMNMTCSTGDLHPANMMSRAAENDASDSTENEPGHLEPERDYQCMVFLYNETYKWKDGVDIVPHVNFTCDLHRYCHGLQGEGGVKFRVDGHEGLLYCCNSTDNCNTPAVLTRQKCYTGSGGSHHEYEVTDCASTELYCSTVTSNNIVHTGCDVNNVCTHLNKDGALSLCHFSEDTEEETCCCQGPLCNNPGPSLGPAMVKRTQSSLQKTLLIVIGVTLGVLLMGVAVYMYRRFRPGSLSTESPSKVQYHSTQYSTVAGEVDDDKVHIIQHDGAATDRSRNKQAGMEML</sequence>
<keyword evidence="2" id="KW-0732">Signal</keyword>
<reference evidence="3" key="1">
    <citation type="journal article" date="2019" name="bioRxiv">
        <title>The Genome of the Zebra Mussel, Dreissena polymorpha: A Resource for Invasive Species Research.</title>
        <authorList>
            <person name="McCartney M.A."/>
            <person name="Auch B."/>
            <person name="Kono T."/>
            <person name="Mallez S."/>
            <person name="Zhang Y."/>
            <person name="Obille A."/>
            <person name="Becker A."/>
            <person name="Abrahante J.E."/>
            <person name="Garbe J."/>
            <person name="Badalamenti J.P."/>
            <person name="Herman A."/>
            <person name="Mangelson H."/>
            <person name="Liachko I."/>
            <person name="Sullivan S."/>
            <person name="Sone E.D."/>
            <person name="Koren S."/>
            <person name="Silverstein K.A.T."/>
            <person name="Beckman K.B."/>
            <person name="Gohl D.M."/>
        </authorList>
    </citation>
    <scope>NUCLEOTIDE SEQUENCE</scope>
    <source>
        <strain evidence="3">Duluth1</strain>
        <tissue evidence="3">Whole animal</tissue>
    </source>
</reference>
<reference evidence="3" key="2">
    <citation type="submission" date="2020-11" db="EMBL/GenBank/DDBJ databases">
        <authorList>
            <person name="McCartney M.A."/>
            <person name="Auch B."/>
            <person name="Kono T."/>
            <person name="Mallez S."/>
            <person name="Becker A."/>
            <person name="Gohl D.M."/>
            <person name="Silverstein K.A.T."/>
            <person name="Koren S."/>
            <person name="Bechman K.B."/>
            <person name="Herman A."/>
            <person name="Abrahante J.E."/>
            <person name="Garbe J."/>
        </authorList>
    </citation>
    <scope>NUCLEOTIDE SEQUENCE</scope>
    <source>
        <strain evidence="3">Duluth1</strain>
        <tissue evidence="3">Whole animal</tissue>
    </source>
</reference>
<organism evidence="3 4">
    <name type="scientific">Dreissena polymorpha</name>
    <name type="common">Zebra mussel</name>
    <name type="synonym">Mytilus polymorpha</name>
    <dbReference type="NCBI Taxonomy" id="45954"/>
    <lineage>
        <taxon>Eukaryota</taxon>
        <taxon>Metazoa</taxon>
        <taxon>Spiralia</taxon>
        <taxon>Lophotrochozoa</taxon>
        <taxon>Mollusca</taxon>
        <taxon>Bivalvia</taxon>
        <taxon>Autobranchia</taxon>
        <taxon>Heteroconchia</taxon>
        <taxon>Euheterodonta</taxon>
        <taxon>Imparidentia</taxon>
        <taxon>Neoheterodontei</taxon>
        <taxon>Myida</taxon>
        <taxon>Dreissenoidea</taxon>
        <taxon>Dreissenidae</taxon>
        <taxon>Dreissena</taxon>
    </lineage>
</organism>
<feature type="chain" id="PRO_5038669878" evidence="2">
    <location>
        <begin position="24"/>
        <end position="321"/>
    </location>
</feature>
<comment type="caution">
    <text evidence="3">The sequence shown here is derived from an EMBL/GenBank/DDBJ whole genome shotgun (WGS) entry which is preliminary data.</text>
</comment>
<dbReference type="AlphaFoldDB" id="A0A9D4FRE9"/>
<keyword evidence="1" id="KW-0812">Transmembrane</keyword>
<accession>A0A9D4FRE9</accession>
<keyword evidence="4" id="KW-1185">Reference proteome</keyword>
<evidence type="ECO:0000313" key="4">
    <source>
        <dbReference type="Proteomes" id="UP000828390"/>
    </source>
</evidence>